<keyword evidence="4" id="KW-0175">Coiled coil</keyword>
<dbReference type="PROSITE" id="PS50893">
    <property type="entry name" value="ABC_TRANSPORTER_2"/>
    <property type="match status" value="2"/>
</dbReference>
<dbReference type="Pfam" id="PF00005">
    <property type="entry name" value="ABC_tran"/>
    <property type="match status" value="2"/>
</dbReference>
<dbReference type="InterPro" id="IPR003593">
    <property type="entry name" value="AAA+_ATPase"/>
</dbReference>
<evidence type="ECO:0000313" key="8">
    <source>
        <dbReference type="Proteomes" id="UP000266841"/>
    </source>
</evidence>
<dbReference type="InterPro" id="IPR050611">
    <property type="entry name" value="ABCF"/>
</dbReference>
<dbReference type="Gene3D" id="3.40.50.300">
    <property type="entry name" value="P-loop containing nucleotide triphosphate hydrolases"/>
    <property type="match status" value="2"/>
</dbReference>
<dbReference type="EMBL" id="AGNL01050835">
    <property type="protein sequence ID" value="EJK43642.1"/>
    <property type="molecule type" value="Genomic_DNA"/>
</dbReference>
<dbReference type="InterPro" id="IPR003439">
    <property type="entry name" value="ABC_transporter-like_ATP-bd"/>
</dbReference>
<dbReference type="PANTHER" id="PTHR19211">
    <property type="entry name" value="ATP-BINDING TRANSPORT PROTEIN-RELATED"/>
    <property type="match status" value="1"/>
</dbReference>
<dbReference type="InterPro" id="IPR027417">
    <property type="entry name" value="P-loop_NTPase"/>
</dbReference>
<keyword evidence="1" id="KW-0677">Repeat</keyword>
<dbReference type="AlphaFoldDB" id="K0RAY6"/>
<dbReference type="eggNOG" id="KOG0927">
    <property type="taxonomic scope" value="Eukaryota"/>
</dbReference>
<protein>
    <recommendedName>
        <fullName evidence="6">ABC transporter domain-containing protein</fullName>
    </recommendedName>
</protein>
<dbReference type="GO" id="GO:0016887">
    <property type="term" value="F:ATP hydrolysis activity"/>
    <property type="evidence" value="ECO:0007669"/>
    <property type="project" value="InterPro"/>
</dbReference>
<comment type="caution">
    <text evidence="7">The sequence shown here is derived from an EMBL/GenBank/DDBJ whole genome shotgun (WGS) entry which is preliminary data.</text>
</comment>
<feature type="domain" description="ABC transporter" evidence="6">
    <location>
        <begin position="417"/>
        <end position="622"/>
    </location>
</feature>
<reference evidence="7 8" key="1">
    <citation type="journal article" date="2012" name="Genome Biol.">
        <title>Genome and low-iron response of an oceanic diatom adapted to chronic iron limitation.</title>
        <authorList>
            <person name="Lommer M."/>
            <person name="Specht M."/>
            <person name="Roy A.S."/>
            <person name="Kraemer L."/>
            <person name="Andreson R."/>
            <person name="Gutowska M.A."/>
            <person name="Wolf J."/>
            <person name="Bergner S.V."/>
            <person name="Schilhabel M.B."/>
            <person name="Klostermeier U.C."/>
            <person name="Beiko R.G."/>
            <person name="Rosenstiel P."/>
            <person name="Hippler M."/>
            <person name="Laroche J."/>
        </authorList>
    </citation>
    <scope>NUCLEOTIDE SEQUENCE [LARGE SCALE GENOMIC DNA]</scope>
    <source>
        <strain evidence="7 8">CCMP1005</strain>
    </source>
</reference>
<dbReference type="PANTHER" id="PTHR19211:SF133">
    <property type="entry name" value="ABC TRANSPORTER FAMILY PROTEIN"/>
    <property type="match status" value="1"/>
</dbReference>
<feature type="chain" id="PRO_5003840119" description="ABC transporter domain-containing protein" evidence="5">
    <location>
        <begin position="33"/>
        <end position="622"/>
    </location>
</feature>
<dbReference type="OrthoDB" id="2110130at2759"/>
<dbReference type="PROSITE" id="PS00211">
    <property type="entry name" value="ABC_TRANSPORTER_1"/>
    <property type="match status" value="2"/>
</dbReference>
<feature type="signal peptide" evidence="5">
    <location>
        <begin position="1"/>
        <end position="32"/>
    </location>
</feature>
<dbReference type="Pfam" id="PF12848">
    <property type="entry name" value="ABC_tran_Xtn"/>
    <property type="match status" value="1"/>
</dbReference>
<keyword evidence="3" id="KW-0067">ATP-binding</keyword>
<dbReference type="InterPro" id="IPR032781">
    <property type="entry name" value="ABC_tran_Xtn"/>
</dbReference>
<evidence type="ECO:0000313" key="7">
    <source>
        <dbReference type="EMBL" id="EJK43642.1"/>
    </source>
</evidence>
<keyword evidence="5" id="KW-0732">Signal</keyword>
<dbReference type="GO" id="GO:0005524">
    <property type="term" value="F:ATP binding"/>
    <property type="evidence" value="ECO:0007669"/>
    <property type="project" value="UniProtKB-KW"/>
</dbReference>
<feature type="coiled-coil region" evidence="4">
    <location>
        <begin position="153"/>
        <end position="180"/>
    </location>
</feature>
<gene>
    <name evidence="7" type="ORF">THAOC_37895</name>
</gene>
<dbReference type="SMART" id="SM00382">
    <property type="entry name" value="AAA"/>
    <property type="match status" value="2"/>
</dbReference>
<dbReference type="InterPro" id="IPR017871">
    <property type="entry name" value="ABC_transporter-like_CS"/>
</dbReference>
<name>K0RAY6_THAOC</name>
<evidence type="ECO:0000256" key="4">
    <source>
        <dbReference type="SAM" id="Coils"/>
    </source>
</evidence>
<organism evidence="7 8">
    <name type="scientific">Thalassiosira oceanica</name>
    <name type="common">Marine diatom</name>
    <dbReference type="NCBI Taxonomy" id="159749"/>
    <lineage>
        <taxon>Eukaryota</taxon>
        <taxon>Sar</taxon>
        <taxon>Stramenopiles</taxon>
        <taxon>Ochrophyta</taxon>
        <taxon>Bacillariophyta</taxon>
        <taxon>Coscinodiscophyceae</taxon>
        <taxon>Thalassiosirophycidae</taxon>
        <taxon>Thalassiosirales</taxon>
        <taxon>Thalassiosiraceae</taxon>
        <taxon>Thalassiosira</taxon>
    </lineage>
</organism>
<dbReference type="OMA" id="GACSHMA"/>
<keyword evidence="2" id="KW-0547">Nucleotide-binding</keyword>
<dbReference type="Proteomes" id="UP000266841">
    <property type="component" value="Unassembled WGS sequence"/>
</dbReference>
<evidence type="ECO:0000256" key="2">
    <source>
        <dbReference type="ARBA" id="ARBA00022741"/>
    </source>
</evidence>
<dbReference type="FunFam" id="3.40.50.300:FF:000011">
    <property type="entry name" value="Putative ABC transporter ATP-binding component"/>
    <property type="match status" value="1"/>
</dbReference>
<evidence type="ECO:0000256" key="1">
    <source>
        <dbReference type="ARBA" id="ARBA00022737"/>
    </source>
</evidence>
<evidence type="ECO:0000259" key="6">
    <source>
        <dbReference type="PROSITE" id="PS50893"/>
    </source>
</evidence>
<dbReference type="SUPFAM" id="SSF52540">
    <property type="entry name" value="P-loop containing nucleoside triphosphate hydrolases"/>
    <property type="match status" value="2"/>
</dbReference>
<evidence type="ECO:0000256" key="3">
    <source>
        <dbReference type="ARBA" id="ARBA00022840"/>
    </source>
</evidence>
<keyword evidence="8" id="KW-1185">Reference proteome</keyword>
<evidence type="ECO:0000256" key="5">
    <source>
        <dbReference type="SAM" id="SignalP"/>
    </source>
</evidence>
<sequence>MRLLRSLLLPFGASLSFVALLLLHASHNRVSSFTSPFTSTSRPRRNHLTRIARPSTAATVEESTGCSVGDTRGATLLLSNLHISTGSGDQILRDINFRVESRERWGIVGANGCGKSTLLGAITGAVRIDQGKALVASKVKVGYLKQTAVSGSRKTVRDEAASEMQEINNEKERMAMLEKLVADGDASDDTLNKLARSQARFEDIGGFTQEQDVDVVLKGLGFQPPDSNRLVSDFSGGWQMRIALARLLLSKPATRVSELLSLRVAPPILTSKSSNHLDSSARDWLATYLSKYEGSIILVSHDVALLSKGTSSIAEVSGKTLVKYVSCTYEKYLQEKEFRAKSAIAEYERNLKEAERLQDFVDKFGASATKASQAQSRVKAIERMRKEGKLDPPPLAVTAKRRKPSLALPDPPKGIGADLLSLKNADIGYDDAILKNINLTINRGIKLIIRGPNGAGKSTLLAALRGNLPLLAGERIENDQLRQGVFTQDLAQELDVSARAIDLVTEYARTGVNGDITISDEVARGAMGRLGLGDEKPMRKVGELSGGEKARVALSMFALKPSNLLLLDEPSNHLDVEMIEALGEALNSWGGRMVLSSSYRMTEISASKSVSLMWQPWTGALS</sequence>
<feature type="domain" description="ABC transporter" evidence="6">
    <location>
        <begin position="76"/>
        <end position="334"/>
    </location>
</feature>
<proteinExistence type="predicted"/>
<accession>K0RAY6</accession>